<feature type="signal peptide" evidence="9">
    <location>
        <begin position="1"/>
        <end position="19"/>
    </location>
</feature>
<feature type="domain" description="Pel9A-like right handed beta-helix region" evidence="10">
    <location>
        <begin position="58"/>
        <end position="359"/>
    </location>
</feature>
<evidence type="ECO:0000313" key="11">
    <source>
        <dbReference type="EMBL" id="OOM75439.1"/>
    </source>
</evidence>
<evidence type="ECO:0000256" key="5">
    <source>
        <dbReference type="ARBA" id="ARBA00022729"/>
    </source>
</evidence>
<gene>
    <name evidence="11" type="primary">pelL_3</name>
    <name evidence="11" type="ORF">CLPUN_32500</name>
</gene>
<evidence type="ECO:0000256" key="8">
    <source>
        <dbReference type="ARBA" id="ARBA00038263"/>
    </source>
</evidence>
<reference evidence="11 12" key="1">
    <citation type="submission" date="2016-05" db="EMBL/GenBank/DDBJ databases">
        <title>Microbial solvent formation.</title>
        <authorList>
            <person name="Poehlein A."/>
            <person name="Montoya Solano J.D."/>
            <person name="Flitsch S."/>
            <person name="Krabben P."/>
            <person name="Duerre P."/>
            <person name="Daniel R."/>
        </authorList>
    </citation>
    <scope>NUCLEOTIDE SEQUENCE [LARGE SCALE GENOMIC DNA]</scope>
    <source>
        <strain evidence="11 12">DSM 2619</strain>
    </source>
</reference>
<comment type="cofactor">
    <cofactor evidence="1">
        <name>Ca(2+)</name>
        <dbReference type="ChEBI" id="CHEBI:29108"/>
    </cofactor>
</comment>
<evidence type="ECO:0000256" key="3">
    <source>
        <dbReference type="ARBA" id="ARBA00022525"/>
    </source>
</evidence>
<evidence type="ECO:0000256" key="9">
    <source>
        <dbReference type="SAM" id="SignalP"/>
    </source>
</evidence>
<keyword evidence="5 9" id="KW-0732">Signal</keyword>
<comment type="caution">
    <text evidence="11">The sequence shown here is derived from an EMBL/GenBank/DDBJ whole genome shotgun (WGS) entry which is preliminary data.</text>
</comment>
<dbReference type="AlphaFoldDB" id="A0A1S8TCU1"/>
<organism evidence="11 12">
    <name type="scientific">Clostridium puniceum</name>
    <dbReference type="NCBI Taxonomy" id="29367"/>
    <lineage>
        <taxon>Bacteria</taxon>
        <taxon>Bacillati</taxon>
        <taxon>Bacillota</taxon>
        <taxon>Clostridia</taxon>
        <taxon>Eubacteriales</taxon>
        <taxon>Clostridiaceae</taxon>
        <taxon>Clostridium</taxon>
    </lineage>
</organism>
<evidence type="ECO:0000256" key="6">
    <source>
        <dbReference type="ARBA" id="ARBA00022837"/>
    </source>
</evidence>
<dbReference type="OrthoDB" id="8660908at2"/>
<dbReference type="InterPro" id="IPR011050">
    <property type="entry name" value="Pectin_lyase_fold/virulence"/>
</dbReference>
<dbReference type="GO" id="GO:0030570">
    <property type="term" value="F:pectate lyase activity"/>
    <property type="evidence" value="ECO:0007669"/>
    <property type="project" value="UniProtKB-EC"/>
</dbReference>
<dbReference type="PANTHER" id="PTHR40088:SF1">
    <property type="entry name" value="PECTATE LYASE PEL9"/>
    <property type="match status" value="1"/>
</dbReference>
<keyword evidence="4" id="KW-0479">Metal-binding</keyword>
<evidence type="ECO:0000256" key="7">
    <source>
        <dbReference type="ARBA" id="ARBA00023239"/>
    </source>
</evidence>
<evidence type="ECO:0000313" key="12">
    <source>
        <dbReference type="Proteomes" id="UP000190890"/>
    </source>
</evidence>
<dbReference type="Proteomes" id="UP000190890">
    <property type="component" value="Unassembled WGS sequence"/>
</dbReference>
<dbReference type="EMBL" id="LZZM01000185">
    <property type="protein sequence ID" value="OOM75439.1"/>
    <property type="molecule type" value="Genomic_DNA"/>
</dbReference>
<feature type="chain" id="PRO_5039179151" evidence="9">
    <location>
        <begin position="20"/>
        <end position="461"/>
    </location>
</feature>
<sequence length="461" mass="50419">MLNRLKVKSLVMGSAILLATVTTTIPTQFNMVMAKEKPAIVDTKITPQAAVQELPYDIYVSNDGNDSNKGTKEAPFKTLNYAVSVVQPGKTIYLRGGIHKYSSTINLVKSGSSTNQINIFAYPDEKPVIDFSLQPYAAASRGFYLTGNYWHLKGLEIQYAGDNAIKIEGNNNKIENCVTHNNGDSGIQLGFAHETVNPNGTLCANNEIINCDSYLNFDFDNAGGDADGFSCKMHNGKGNKFINCRSWRNSDDGWDLYETDWPVEITNCWTWHNGDKTDFDAIYQQKMGKKMSSYQGNGNGFKLGGNGTGGSSKGVHVVKNCVAFDNYFRSKKGFDQNSHKGGVIIQNCVSFGNGYNYMFEDASNMEFDNNVSFAVRGSLDHEIATGSVEKNNTWNLKITPNAADFVGLTENLAKTPRNSDGSLPNNGFAKLVNSSDLIDKGVDVGIPYLGAAPDLGAYENR</sequence>
<dbReference type="GO" id="GO:0046872">
    <property type="term" value="F:metal ion binding"/>
    <property type="evidence" value="ECO:0007669"/>
    <property type="project" value="UniProtKB-KW"/>
</dbReference>
<evidence type="ECO:0000259" key="10">
    <source>
        <dbReference type="Pfam" id="PF22842"/>
    </source>
</evidence>
<keyword evidence="12" id="KW-1185">Reference proteome</keyword>
<dbReference type="InterPro" id="IPR012334">
    <property type="entry name" value="Pectin_lyas_fold"/>
</dbReference>
<dbReference type="RefSeq" id="WP_077848304.1">
    <property type="nucleotide sequence ID" value="NZ_LZZM01000185.1"/>
</dbReference>
<keyword evidence="3" id="KW-0964">Secreted</keyword>
<dbReference type="Pfam" id="PF22842">
    <property type="entry name" value="Pel9A-like_beta_helix"/>
    <property type="match status" value="1"/>
</dbReference>
<dbReference type="STRING" id="29367.CLPUN_32500"/>
<evidence type="ECO:0000256" key="1">
    <source>
        <dbReference type="ARBA" id="ARBA00001913"/>
    </source>
</evidence>
<keyword evidence="7 11" id="KW-0456">Lyase</keyword>
<protein>
    <submittedName>
        <fullName evidence="11">Pectate lyase L</fullName>
        <ecNumber evidence="11">4.2.2.2</ecNumber>
    </submittedName>
</protein>
<dbReference type="SUPFAM" id="SSF51126">
    <property type="entry name" value="Pectin lyase-like"/>
    <property type="match status" value="1"/>
</dbReference>
<evidence type="ECO:0000256" key="4">
    <source>
        <dbReference type="ARBA" id="ARBA00022723"/>
    </source>
</evidence>
<comment type="similarity">
    <text evidence="8">Belongs to the polysaccharide lyase 9 family.</text>
</comment>
<proteinExistence type="inferred from homology"/>
<dbReference type="InterPro" id="IPR053868">
    <property type="entry name" value="Pel9A-like_beta_helix"/>
</dbReference>
<dbReference type="GO" id="GO:0005576">
    <property type="term" value="C:extracellular region"/>
    <property type="evidence" value="ECO:0007669"/>
    <property type="project" value="UniProtKB-SubCell"/>
</dbReference>
<accession>A0A1S8TCU1</accession>
<name>A0A1S8TCU1_9CLOT</name>
<keyword evidence="6" id="KW-0106">Calcium</keyword>
<dbReference type="InterPro" id="IPR052052">
    <property type="entry name" value="Polysaccharide_Lyase_9"/>
</dbReference>
<dbReference type="EC" id="4.2.2.2" evidence="11"/>
<dbReference type="Gene3D" id="2.160.20.10">
    <property type="entry name" value="Single-stranded right-handed beta-helix, Pectin lyase-like"/>
    <property type="match status" value="1"/>
</dbReference>
<evidence type="ECO:0000256" key="2">
    <source>
        <dbReference type="ARBA" id="ARBA00004613"/>
    </source>
</evidence>
<comment type="subcellular location">
    <subcellularLocation>
        <location evidence="2">Secreted</location>
    </subcellularLocation>
</comment>
<dbReference type="PANTHER" id="PTHR40088">
    <property type="entry name" value="PECTATE LYASE (EUROFUNG)"/>
    <property type="match status" value="1"/>
</dbReference>